<dbReference type="Proteomes" id="UP000761380">
    <property type="component" value="Unassembled WGS sequence"/>
</dbReference>
<accession>A0A927ZUG5</accession>
<evidence type="ECO:0000259" key="9">
    <source>
        <dbReference type="Pfam" id="PF01915"/>
    </source>
</evidence>
<sequence length="793" mass="87594">MVKKNYRTLALAIGLCLMGTQVQAANVSEHDTADGYTLVEQQGAELAYSKDSGVKIITVDGKAFKDMNRNGRLDPYEDWRLTPQKRAEDLAKQLSTEDIAGLMLYSMHQRNLQPQLNDEQKKMLSADHVRTVLNADSTASNEVTAQWNNALQAYAESLPFAIPANTSSDPRSDARGNGVYLKDVTGGVSRWPSNLGIAATFDPEIAREFGEISSKEYRLLGIGTGLSPQIDLGTDPRWTRYYGTFGEDPALARDMAKANMDGVQSTLENGKDKGWGKYSVNAMMKHWPGDGVGEGGREAHSKYGKYAVYPGGQFNTQLIPFVDGGLKLTGRTKMPSAVMSSYSIAWSEDGSLGEKVGSAFSRYKIGLLRDKYKYDGVICTDWCVTHDVPKKLGEGISTAWGVEKDTEAGRHYKALMAGVDQFGGNSDIKPVLAAYEMGVKEHGKDYMDKRFQQSAVRLLRNIFQIGLFENPYLDVQKTVAEVGNPHDKAEGYKAQLKSIVMLKNKGNVIHKATAQNTKPVVYIPMIYRPVQENITFHTYSPAHWELPVDLKTASEYFTVVTDKVKSLSAKDRDGKPMAEVTDIERLAPAEVAKADMVLAVIDNPTNAGNQFDGLGCDENGGFIPLSLQYKPYTADSQYVRKQSIAHDEGENRSYFGKTARIINATDLDSVAYGRECAAKSGKNMPVVTMVHALKPMIFSEVEPLSDAILVGYGVSDAAYFDILTGKFEPQGLLPMQQPKDMEAVERQFEDTPRDMECYTDSEGHTYDFAYGLNWQGQIKDARTAKYAVPVLKK</sequence>
<dbReference type="GO" id="GO:0009251">
    <property type="term" value="P:glucan catabolic process"/>
    <property type="evidence" value="ECO:0007669"/>
    <property type="project" value="TreeGrafter"/>
</dbReference>
<dbReference type="PRINTS" id="PR00133">
    <property type="entry name" value="GLHYDRLASE3"/>
</dbReference>
<feature type="domain" description="Glycoside hydrolase family 3 N-terminal" evidence="8">
    <location>
        <begin position="107"/>
        <end position="421"/>
    </location>
</feature>
<dbReference type="InterPro" id="IPR051915">
    <property type="entry name" value="Cellulose_Degrad_GH3"/>
</dbReference>
<feature type="domain" description="Glycoside hydrolase family 3 C-terminal" evidence="9">
    <location>
        <begin position="674"/>
        <end position="773"/>
    </location>
</feature>
<evidence type="ECO:0000313" key="10">
    <source>
        <dbReference type="EMBL" id="MBE6092450.1"/>
    </source>
</evidence>
<organism evidence="10 11">
    <name type="scientific">Selenomonas ruminantium</name>
    <dbReference type="NCBI Taxonomy" id="971"/>
    <lineage>
        <taxon>Bacteria</taxon>
        <taxon>Bacillati</taxon>
        <taxon>Bacillota</taxon>
        <taxon>Negativicutes</taxon>
        <taxon>Selenomonadales</taxon>
        <taxon>Selenomonadaceae</taxon>
        <taxon>Selenomonas</taxon>
    </lineage>
</organism>
<evidence type="ECO:0000256" key="5">
    <source>
        <dbReference type="ARBA" id="ARBA00022801"/>
    </source>
</evidence>
<protein>
    <recommendedName>
        <fullName evidence="3">beta-glucosidase</fullName>
        <ecNumber evidence="3">3.2.1.21</ecNumber>
    </recommendedName>
</protein>
<dbReference type="AlphaFoldDB" id="A0A927ZUG5"/>
<dbReference type="Pfam" id="PF01915">
    <property type="entry name" value="Glyco_hydro_3_C"/>
    <property type="match status" value="1"/>
</dbReference>
<dbReference type="EC" id="3.2.1.21" evidence="3"/>
<feature type="signal peptide" evidence="7">
    <location>
        <begin position="1"/>
        <end position="24"/>
    </location>
</feature>
<keyword evidence="4 7" id="KW-0732">Signal</keyword>
<dbReference type="SUPFAM" id="SSF52279">
    <property type="entry name" value="Beta-D-glucan exohydrolase, C-terminal domain"/>
    <property type="match status" value="1"/>
</dbReference>
<gene>
    <name evidence="10" type="ORF">E7201_04630</name>
</gene>
<evidence type="ECO:0000259" key="8">
    <source>
        <dbReference type="Pfam" id="PF00933"/>
    </source>
</evidence>
<name>A0A927ZUG5_SELRU</name>
<dbReference type="Pfam" id="PF00933">
    <property type="entry name" value="Glyco_hydro_3"/>
    <property type="match status" value="1"/>
</dbReference>
<dbReference type="InterPro" id="IPR002772">
    <property type="entry name" value="Glyco_hydro_3_C"/>
</dbReference>
<evidence type="ECO:0000256" key="7">
    <source>
        <dbReference type="SAM" id="SignalP"/>
    </source>
</evidence>
<proteinExistence type="inferred from homology"/>
<evidence type="ECO:0000256" key="2">
    <source>
        <dbReference type="ARBA" id="ARBA00005336"/>
    </source>
</evidence>
<dbReference type="PANTHER" id="PTHR30620:SF16">
    <property type="entry name" value="LYSOSOMAL BETA GLUCOSIDASE"/>
    <property type="match status" value="1"/>
</dbReference>
<dbReference type="InterPro" id="IPR017853">
    <property type="entry name" value="GH"/>
</dbReference>
<dbReference type="InterPro" id="IPR001764">
    <property type="entry name" value="Glyco_hydro_3_N"/>
</dbReference>
<dbReference type="Gene3D" id="3.40.50.1700">
    <property type="entry name" value="Glycoside hydrolase family 3 C-terminal domain"/>
    <property type="match status" value="1"/>
</dbReference>
<dbReference type="Gene3D" id="3.20.20.300">
    <property type="entry name" value="Glycoside hydrolase, family 3, N-terminal domain"/>
    <property type="match status" value="1"/>
</dbReference>
<reference evidence="10" key="1">
    <citation type="submission" date="2019-04" db="EMBL/GenBank/DDBJ databases">
        <title>Evolution of Biomass-Degrading Anaerobic Consortia Revealed by Metagenomics.</title>
        <authorList>
            <person name="Peng X."/>
        </authorList>
    </citation>
    <scope>NUCLEOTIDE SEQUENCE</scope>
    <source>
        <strain evidence="10">SIG240</strain>
    </source>
</reference>
<comment type="similarity">
    <text evidence="2">Belongs to the glycosyl hydrolase 3 family.</text>
</comment>
<keyword evidence="5 10" id="KW-0378">Hydrolase</keyword>
<dbReference type="EMBL" id="SVBY01000024">
    <property type="protein sequence ID" value="MBE6092450.1"/>
    <property type="molecule type" value="Genomic_DNA"/>
</dbReference>
<feature type="chain" id="PRO_5037552632" description="beta-glucosidase" evidence="7">
    <location>
        <begin position="25"/>
        <end position="793"/>
    </location>
</feature>
<evidence type="ECO:0000313" key="11">
    <source>
        <dbReference type="Proteomes" id="UP000761380"/>
    </source>
</evidence>
<evidence type="ECO:0000256" key="3">
    <source>
        <dbReference type="ARBA" id="ARBA00012744"/>
    </source>
</evidence>
<dbReference type="InterPro" id="IPR036881">
    <property type="entry name" value="Glyco_hydro_3_C_sf"/>
</dbReference>
<comment type="catalytic activity">
    <reaction evidence="1">
        <text>Hydrolysis of terminal, non-reducing beta-D-glucosyl residues with release of beta-D-glucose.</text>
        <dbReference type="EC" id="3.2.1.21"/>
    </reaction>
</comment>
<evidence type="ECO:0000256" key="6">
    <source>
        <dbReference type="ARBA" id="ARBA00023295"/>
    </source>
</evidence>
<dbReference type="SUPFAM" id="SSF51445">
    <property type="entry name" value="(Trans)glycosidases"/>
    <property type="match status" value="1"/>
</dbReference>
<dbReference type="GO" id="GO:0008422">
    <property type="term" value="F:beta-glucosidase activity"/>
    <property type="evidence" value="ECO:0007669"/>
    <property type="project" value="UniProtKB-EC"/>
</dbReference>
<keyword evidence="6" id="KW-0326">Glycosidase</keyword>
<comment type="caution">
    <text evidence="10">The sequence shown here is derived from an EMBL/GenBank/DDBJ whole genome shotgun (WGS) entry which is preliminary data.</text>
</comment>
<dbReference type="InterPro" id="IPR036962">
    <property type="entry name" value="Glyco_hydro_3_N_sf"/>
</dbReference>
<evidence type="ECO:0000256" key="4">
    <source>
        <dbReference type="ARBA" id="ARBA00022729"/>
    </source>
</evidence>
<evidence type="ECO:0000256" key="1">
    <source>
        <dbReference type="ARBA" id="ARBA00000448"/>
    </source>
</evidence>
<dbReference type="PANTHER" id="PTHR30620">
    <property type="entry name" value="PERIPLASMIC BETA-GLUCOSIDASE-RELATED"/>
    <property type="match status" value="1"/>
</dbReference>